<keyword evidence="1" id="KW-1133">Transmembrane helix</keyword>
<dbReference type="Pfam" id="PF10756">
    <property type="entry name" value="bPH_6"/>
    <property type="match status" value="1"/>
</dbReference>
<feature type="transmembrane region" description="Helical" evidence="1">
    <location>
        <begin position="44"/>
        <end position="66"/>
    </location>
</feature>
<feature type="domain" description="Low molecular weight protein antigen 6 PH" evidence="2">
    <location>
        <begin position="76"/>
        <end position="137"/>
    </location>
</feature>
<dbReference type="EMBL" id="UESZ01000001">
    <property type="protein sequence ID" value="SSA34136.1"/>
    <property type="molecule type" value="Genomic_DNA"/>
</dbReference>
<evidence type="ECO:0000256" key="1">
    <source>
        <dbReference type="SAM" id="Phobius"/>
    </source>
</evidence>
<accession>A0A2Y8ZRS9</accession>
<keyword evidence="1" id="KW-0812">Transmembrane</keyword>
<dbReference type="AlphaFoldDB" id="A0A2Y8ZRS9"/>
<keyword evidence="1" id="KW-0472">Membrane</keyword>
<protein>
    <submittedName>
        <fullName evidence="3">PH domain-containing protein</fullName>
    </submittedName>
</protein>
<dbReference type="RefSeq" id="WP_245934043.1">
    <property type="nucleotide sequence ID" value="NZ_QGDN01000001.1"/>
</dbReference>
<proteinExistence type="predicted"/>
<organism evidence="3 4">
    <name type="scientific">Branchiibius hedensis</name>
    <dbReference type="NCBI Taxonomy" id="672460"/>
    <lineage>
        <taxon>Bacteria</taxon>
        <taxon>Bacillati</taxon>
        <taxon>Actinomycetota</taxon>
        <taxon>Actinomycetes</taxon>
        <taxon>Micrococcales</taxon>
        <taxon>Dermacoccaceae</taxon>
        <taxon>Branchiibius</taxon>
    </lineage>
</organism>
<evidence type="ECO:0000259" key="2">
    <source>
        <dbReference type="Pfam" id="PF10756"/>
    </source>
</evidence>
<sequence length="155" mass="16647">MPDLSDPYAPFLPRRARIVSSIAALGVVLVFTIVAIHVPQGGSAGWTGFDSIMLIAVAVAIAAFLLRYAMVGAWPDEDGLRVRNLLITRRLEWAQIVAVQYGGGQPWAVLDLADTEQLAVMAIQRSDGPVAMREAQRLAALIAARGDAGRRDSQP</sequence>
<feature type="transmembrane region" description="Helical" evidence="1">
    <location>
        <begin position="18"/>
        <end position="38"/>
    </location>
</feature>
<keyword evidence="4" id="KW-1185">Reference proteome</keyword>
<dbReference type="InterPro" id="IPR019692">
    <property type="entry name" value="CFP-6_PH"/>
</dbReference>
<reference evidence="4" key="1">
    <citation type="submission" date="2016-10" db="EMBL/GenBank/DDBJ databases">
        <authorList>
            <person name="Varghese N."/>
            <person name="Submissions S."/>
        </authorList>
    </citation>
    <scope>NUCLEOTIDE SEQUENCE [LARGE SCALE GENOMIC DNA]</scope>
    <source>
        <strain evidence="4">DSM 22951</strain>
    </source>
</reference>
<dbReference type="Proteomes" id="UP000250028">
    <property type="component" value="Unassembled WGS sequence"/>
</dbReference>
<name>A0A2Y8ZRS9_9MICO</name>
<evidence type="ECO:0000313" key="3">
    <source>
        <dbReference type="EMBL" id="SSA34136.1"/>
    </source>
</evidence>
<evidence type="ECO:0000313" key="4">
    <source>
        <dbReference type="Proteomes" id="UP000250028"/>
    </source>
</evidence>
<gene>
    <name evidence="3" type="ORF">SAMN04489750_1439</name>
</gene>